<dbReference type="Gene3D" id="3.40.220.10">
    <property type="entry name" value="Leucine Aminopeptidase, subunit E, domain 1"/>
    <property type="match status" value="1"/>
</dbReference>
<feature type="active site" evidence="8">
    <location>
        <position position="272"/>
    </location>
</feature>
<dbReference type="eggNOG" id="COG0260">
    <property type="taxonomic scope" value="Bacteria"/>
</dbReference>
<feature type="binding site" evidence="8">
    <location>
        <position position="342"/>
    </location>
    <ligand>
        <name>Mn(2+)</name>
        <dbReference type="ChEBI" id="CHEBI:29035"/>
        <label>1</label>
    </ligand>
</feature>
<dbReference type="PANTHER" id="PTHR11963:SF23">
    <property type="entry name" value="CYTOSOL AMINOPEPTIDASE"/>
    <property type="match status" value="1"/>
</dbReference>
<evidence type="ECO:0000256" key="2">
    <source>
        <dbReference type="ARBA" id="ARBA00000967"/>
    </source>
</evidence>
<protein>
    <recommendedName>
        <fullName evidence="8">Probable cytosol aminopeptidase</fullName>
        <ecNumber evidence="8">3.4.11.1</ecNumber>
    </recommendedName>
    <alternativeName>
        <fullName evidence="8">Leucine aminopeptidase</fullName>
        <shortName evidence="8">LAP</shortName>
        <ecNumber evidence="8">3.4.11.10</ecNumber>
    </alternativeName>
    <alternativeName>
        <fullName evidence="8">Leucyl aminopeptidase</fullName>
    </alternativeName>
</protein>
<keyword evidence="4 8" id="KW-0031">Aminopeptidase</keyword>
<feature type="binding site" evidence="8">
    <location>
        <position position="265"/>
    </location>
    <ligand>
        <name>Mn(2+)</name>
        <dbReference type="ChEBI" id="CHEBI:29035"/>
        <label>2</label>
    </ligand>
</feature>
<dbReference type="PANTHER" id="PTHR11963">
    <property type="entry name" value="LEUCINE AMINOPEPTIDASE-RELATED"/>
    <property type="match status" value="1"/>
</dbReference>
<dbReference type="SUPFAM" id="SSF52949">
    <property type="entry name" value="Macro domain-like"/>
    <property type="match status" value="1"/>
</dbReference>
<comment type="catalytic activity">
    <reaction evidence="1 8">
        <text>Release of an N-terminal amino acid, Xaa-|-Yaa-, in which Xaa is preferably Leu, but may be other amino acids including Pro although not Arg or Lys, and Yaa may be Pro. Amino acid amides and methyl esters are also readily hydrolyzed, but rates on arylamides are exceedingly low.</text>
        <dbReference type="EC" id="3.4.11.1"/>
    </reaction>
</comment>
<feature type="binding site" evidence="8">
    <location>
        <position position="344"/>
    </location>
    <ligand>
        <name>Mn(2+)</name>
        <dbReference type="ChEBI" id="CHEBI:29035"/>
        <label>2</label>
    </ligand>
</feature>
<keyword evidence="6 8" id="KW-0378">Hydrolase</keyword>
<dbReference type="STRING" id="314260.PB2503_08984"/>
<dbReference type="PROSITE" id="PS00631">
    <property type="entry name" value="CYTOSOL_AP"/>
    <property type="match status" value="1"/>
</dbReference>
<dbReference type="SUPFAM" id="SSF53187">
    <property type="entry name" value="Zn-dependent exopeptidases"/>
    <property type="match status" value="1"/>
</dbReference>
<reference evidence="10 11" key="2">
    <citation type="journal article" date="2011" name="J. Bacteriol.">
        <title>Complete genome sequence of strain HTCC2503T of Parvularcula bermudensis, the type species of the order "Parvularculales" in the class Alphaproteobacteria.</title>
        <authorList>
            <person name="Oh H.M."/>
            <person name="Kang I."/>
            <person name="Vergin K.L."/>
            <person name="Kang D."/>
            <person name="Rhee K.H."/>
            <person name="Giovannoni S.J."/>
            <person name="Cho J.C."/>
        </authorList>
    </citation>
    <scope>NUCLEOTIDE SEQUENCE [LARGE SCALE GENOMIC DNA]</scope>
    <source>
        <strain evidence="11">ATCC BAA-594 / HTCC2503 / KCTC 12087</strain>
    </source>
</reference>
<feature type="binding site" evidence="8">
    <location>
        <position position="283"/>
    </location>
    <ligand>
        <name>Mn(2+)</name>
        <dbReference type="ChEBI" id="CHEBI:29035"/>
        <label>2</label>
    </ligand>
</feature>
<dbReference type="RefSeq" id="WP_013300824.1">
    <property type="nucleotide sequence ID" value="NC_014414.1"/>
</dbReference>
<dbReference type="GO" id="GO:0030145">
    <property type="term" value="F:manganese ion binding"/>
    <property type="evidence" value="ECO:0007669"/>
    <property type="project" value="UniProtKB-UniRule"/>
</dbReference>
<feature type="domain" description="Cytosol aminopeptidase" evidence="9">
    <location>
        <begin position="340"/>
        <end position="347"/>
    </location>
</feature>
<accession>E0TCR1</accession>
<keyword evidence="7 8" id="KW-0464">Manganese</keyword>
<evidence type="ECO:0000256" key="1">
    <source>
        <dbReference type="ARBA" id="ARBA00000135"/>
    </source>
</evidence>
<dbReference type="Pfam" id="PF00883">
    <property type="entry name" value="Peptidase_M17"/>
    <property type="match status" value="1"/>
</dbReference>
<comment type="cofactor">
    <cofactor evidence="8">
        <name>Mn(2+)</name>
        <dbReference type="ChEBI" id="CHEBI:29035"/>
    </cofactor>
    <text evidence="8">Binds 2 manganese ions per subunit.</text>
</comment>
<dbReference type="InterPro" id="IPR000819">
    <property type="entry name" value="Peptidase_M17_C"/>
</dbReference>
<proteinExistence type="inferred from homology"/>
<dbReference type="EC" id="3.4.11.1" evidence="8"/>
<sequence>MEIRFTDEMPKTGLVVVPLFQGAVEGPALEAVDAASNGAVMRAVKAAKFRGKSGETMTLPGPVGLDDAVIVLIGLGKAEDVEASLATGVGGKAFAQAKNNMASVSLLIDGLSVAGETGATLAVSAALGATLRAYEFGKYKKKTAATDRVAVEQFSIVGKGIAHAAEAYEAEAAVAEGVALARDLVSEPPNVLHPEHYADRCRELESLGVNVTIFDEAQMADLGMNLLLGVGQGSVRGSRMAVMEWKGGAEGEAPIALVGKGVTFDTGGISLKPPAGMEEMKFDMGGSAAVVGAMKALAGRKAKANVVGLVGLVENMPDGNAQRPADIVTSMSGQTVEILNTDAEGRLVLADVLTYAQKTYHPKTIIDLATLTGAIIIALAHDFAGLFSKTDSLSEALLAAAHKTGEELWRMPVGKMHDEMIKSDVADMKNVGGREAGSSSAAAFLGKFIENGVEWAHLDIAGTAWTKKDLDICPKGATGYGVRLLDRFVRETGEA</sequence>
<dbReference type="Proteomes" id="UP000001302">
    <property type="component" value="Chromosome"/>
</dbReference>
<dbReference type="GO" id="GO:0070006">
    <property type="term" value="F:metalloaminopeptidase activity"/>
    <property type="evidence" value="ECO:0007669"/>
    <property type="project" value="InterPro"/>
</dbReference>
<comment type="similarity">
    <text evidence="3 8">Belongs to the peptidase M17 family.</text>
</comment>
<evidence type="ECO:0000259" key="9">
    <source>
        <dbReference type="PROSITE" id="PS00631"/>
    </source>
</evidence>
<comment type="subcellular location">
    <subcellularLocation>
        <location evidence="8">Cytoplasm</location>
    </subcellularLocation>
</comment>
<evidence type="ECO:0000256" key="5">
    <source>
        <dbReference type="ARBA" id="ARBA00022670"/>
    </source>
</evidence>
<dbReference type="PRINTS" id="PR00481">
    <property type="entry name" value="LAMNOPPTDASE"/>
</dbReference>
<dbReference type="InterPro" id="IPR043472">
    <property type="entry name" value="Macro_dom-like"/>
</dbReference>
<name>E0TCR1_PARBH</name>
<keyword evidence="8" id="KW-0479">Metal-binding</keyword>
<dbReference type="NCBIfam" id="NF002074">
    <property type="entry name" value="PRK00913.1-4"/>
    <property type="match status" value="1"/>
</dbReference>
<dbReference type="InterPro" id="IPR008283">
    <property type="entry name" value="Peptidase_M17_N"/>
</dbReference>
<dbReference type="OrthoDB" id="9809354at2"/>
<evidence type="ECO:0000256" key="6">
    <source>
        <dbReference type="ARBA" id="ARBA00022801"/>
    </source>
</evidence>
<evidence type="ECO:0000256" key="8">
    <source>
        <dbReference type="HAMAP-Rule" id="MF_00181"/>
    </source>
</evidence>
<evidence type="ECO:0000256" key="7">
    <source>
        <dbReference type="ARBA" id="ARBA00023211"/>
    </source>
</evidence>
<dbReference type="GO" id="GO:0006508">
    <property type="term" value="P:proteolysis"/>
    <property type="evidence" value="ECO:0007669"/>
    <property type="project" value="UniProtKB-KW"/>
</dbReference>
<feature type="active site" evidence="8">
    <location>
        <position position="346"/>
    </location>
</feature>
<dbReference type="InterPro" id="IPR023042">
    <property type="entry name" value="Peptidase_M17_leu_NH2_pept"/>
</dbReference>
<dbReference type="InterPro" id="IPR011356">
    <property type="entry name" value="Leucine_aapep/pepB"/>
</dbReference>
<keyword evidence="5 8" id="KW-0645">Protease</keyword>
<dbReference type="KEGG" id="pbr:PB2503_08984"/>
<dbReference type="GO" id="GO:0005737">
    <property type="term" value="C:cytoplasm"/>
    <property type="evidence" value="ECO:0007669"/>
    <property type="project" value="UniProtKB-SubCell"/>
</dbReference>
<dbReference type="NCBIfam" id="NF002075">
    <property type="entry name" value="PRK00913.2-2"/>
    <property type="match status" value="1"/>
</dbReference>
<feature type="binding site" evidence="8">
    <location>
        <position position="344"/>
    </location>
    <ligand>
        <name>Mn(2+)</name>
        <dbReference type="ChEBI" id="CHEBI:29035"/>
        <label>1</label>
    </ligand>
</feature>
<dbReference type="NCBIfam" id="NF002077">
    <property type="entry name" value="PRK00913.2-4"/>
    <property type="match status" value="1"/>
</dbReference>
<evidence type="ECO:0000256" key="4">
    <source>
        <dbReference type="ARBA" id="ARBA00022438"/>
    </source>
</evidence>
<dbReference type="Pfam" id="PF02789">
    <property type="entry name" value="Peptidase_M17_N"/>
    <property type="match status" value="1"/>
</dbReference>
<comment type="function">
    <text evidence="8">Presumably involved in the processing and regular turnover of intracellular proteins. Catalyzes the removal of unsubstituted N-terminal amino acids from various peptides.</text>
</comment>
<keyword evidence="8" id="KW-0963">Cytoplasm</keyword>
<gene>
    <name evidence="8" type="primary">pepA</name>
    <name evidence="10" type="ordered locus">PB2503_08984</name>
</gene>
<feature type="binding site" evidence="8">
    <location>
        <position position="265"/>
    </location>
    <ligand>
        <name>Mn(2+)</name>
        <dbReference type="ChEBI" id="CHEBI:29035"/>
        <label>1</label>
    </ligand>
</feature>
<dbReference type="HAMAP" id="MF_00181">
    <property type="entry name" value="Cytosol_peptidase_M17"/>
    <property type="match status" value="1"/>
</dbReference>
<keyword evidence="11" id="KW-1185">Reference proteome</keyword>
<dbReference type="Gene3D" id="3.40.630.10">
    <property type="entry name" value="Zn peptidases"/>
    <property type="match status" value="1"/>
</dbReference>
<dbReference type="EC" id="3.4.11.10" evidence="8"/>
<dbReference type="CDD" id="cd00433">
    <property type="entry name" value="Peptidase_M17"/>
    <property type="match status" value="1"/>
</dbReference>
<evidence type="ECO:0000313" key="10">
    <source>
        <dbReference type="EMBL" id="ADM09850.1"/>
    </source>
</evidence>
<comment type="catalytic activity">
    <reaction evidence="2 8">
        <text>Release of an N-terminal amino acid, preferentially leucine, but not glutamic or aspartic acids.</text>
        <dbReference type="EC" id="3.4.11.10"/>
    </reaction>
</comment>
<dbReference type="HOGENOM" id="CLU_013734_6_0_5"/>
<dbReference type="NCBIfam" id="NF002073">
    <property type="entry name" value="PRK00913.1-2"/>
    <property type="match status" value="1"/>
</dbReference>
<feature type="binding site" evidence="8">
    <location>
        <position position="260"/>
    </location>
    <ligand>
        <name>Mn(2+)</name>
        <dbReference type="ChEBI" id="CHEBI:29035"/>
        <label>2</label>
    </ligand>
</feature>
<dbReference type="EMBL" id="CP002156">
    <property type="protein sequence ID" value="ADM09850.1"/>
    <property type="molecule type" value="Genomic_DNA"/>
</dbReference>
<reference evidence="11" key="1">
    <citation type="submission" date="2010-08" db="EMBL/GenBank/DDBJ databases">
        <title>Genome sequence of Parvularcula bermudensis HTCC2503.</title>
        <authorList>
            <person name="Kang D.-M."/>
            <person name="Oh H.-M."/>
            <person name="Cho J.-C."/>
        </authorList>
    </citation>
    <scope>NUCLEOTIDE SEQUENCE [LARGE SCALE GENOMIC DNA]</scope>
    <source>
        <strain evidence="11">ATCC BAA-594 / HTCC2503 / KCTC 12087</strain>
    </source>
</reference>
<evidence type="ECO:0000313" key="11">
    <source>
        <dbReference type="Proteomes" id="UP000001302"/>
    </source>
</evidence>
<dbReference type="AlphaFoldDB" id="E0TCR1"/>
<evidence type="ECO:0000256" key="3">
    <source>
        <dbReference type="ARBA" id="ARBA00009528"/>
    </source>
</evidence>
<organism evidence="10 11">
    <name type="scientific">Parvularcula bermudensis (strain ATCC BAA-594 / HTCC2503 / KCTC 12087)</name>
    <dbReference type="NCBI Taxonomy" id="314260"/>
    <lineage>
        <taxon>Bacteria</taxon>
        <taxon>Pseudomonadati</taxon>
        <taxon>Pseudomonadota</taxon>
        <taxon>Alphaproteobacteria</taxon>
        <taxon>Parvularculales</taxon>
        <taxon>Parvularculaceae</taxon>
        <taxon>Parvularcula</taxon>
    </lineage>
</organism>